<dbReference type="GO" id="GO:0022857">
    <property type="term" value="F:transmembrane transporter activity"/>
    <property type="evidence" value="ECO:0007669"/>
    <property type="project" value="UniProtKB-UniRule"/>
</dbReference>
<feature type="region of interest" description="Disordered" evidence="2">
    <location>
        <begin position="1"/>
        <end position="44"/>
    </location>
</feature>
<dbReference type="NCBIfam" id="TIGR00697">
    <property type="entry name" value="queuosine precursor transporter"/>
    <property type="match status" value="1"/>
</dbReference>
<evidence type="ECO:0000313" key="4">
    <source>
        <dbReference type="Proteomes" id="UP000244928"/>
    </source>
</evidence>
<protein>
    <recommendedName>
        <fullName evidence="1">Probable queuosine precursor transporter</fullName>
        <shortName evidence="1">Q precursor transporter</shortName>
    </recommendedName>
</protein>
<dbReference type="InterPro" id="IPR003744">
    <property type="entry name" value="YhhQ"/>
</dbReference>
<feature type="transmembrane region" description="Helical" evidence="1">
    <location>
        <begin position="202"/>
        <end position="225"/>
    </location>
</feature>
<feature type="transmembrane region" description="Helical" evidence="1">
    <location>
        <begin position="170"/>
        <end position="190"/>
    </location>
</feature>
<accession>A0A2S1R4E3</accession>
<keyword evidence="4" id="KW-1185">Reference proteome</keyword>
<comment type="function">
    <text evidence="1">Involved in the import of queuosine (Q) precursors, required for Q precursor salvage.</text>
</comment>
<dbReference type="Proteomes" id="UP000244928">
    <property type="component" value="Chromosome"/>
</dbReference>
<dbReference type="KEGG" id="dlu:A6035_02180"/>
<evidence type="ECO:0000256" key="2">
    <source>
        <dbReference type="SAM" id="MobiDB-lite"/>
    </source>
</evidence>
<dbReference type="OrthoDB" id="9805479at2"/>
<keyword evidence="1" id="KW-1003">Cell membrane</keyword>
<keyword evidence="1" id="KW-0812">Transmembrane</keyword>
<comment type="similarity">
    <text evidence="1">Belongs to the vitamin uptake transporter (VUT/ECF) (TC 2.A.88) family. Q precursor transporter subfamily.</text>
</comment>
<reference evidence="3 4" key="1">
    <citation type="submission" date="2016-04" db="EMBL/GenBank/DDBJ databases">
        <title>Complete genome sequence of Dietzia lutea YIM 80766T, a strain isolated from desert soil in Egypt.</title>
        <authorList>
            <person name="Zhao J."/>
            <person name="Hu B."/>
            <person name="Geng S."/>
            <person name="Nie Y."/>
            <person name="Tang Y."/>
        </authorList>
    </citation>
    <scope>NUCLEOTIDE SEQUENCE [LARGE SCALE GENOMIC DNA]</scope>
    <source>
        <strain evidence="3 4">YIM 80766</strain>
    </source>
</reference>
<evidence type="ECO:0000256" key="1">
    <source>
        <dbReference type="HAMAP-Rule" id="MF_02088"/>
    </source>
</evidence>
<keyword evidence="1" id="KW-1133">Transmembrane helix</keyword>
<dbReference type="RefSeq" id="WP_108846436.1">
    <property type="nucleotide sequence ID" value="NZ_CP015449.1"/>
</dbReference>
<dbReference type="HAMAP" id="MF_02088">
    <property type="entry name" value="Q_prec_transport"/>
    <property type="match status" value="1"/>
</dbReference>
<dbReference type="EMBL" id="CP015449">
    <property type="protein sequence ID" value="AWH91170.1"/>
    <property type="molecule type" value="Genomic_DNA"/>
</dbReference>
<feature type="transmembrane region" description="Helical" evidence="1">
    <location>
        <begin position="127"/>
        <end position="150"/>
    </location>
</feature>
<keyword evidence="1" id="KW-0813">Transport</keyword>
<dbReference type="Pfam" id="PF02592">
    <property type="entry name" value="Vut_1"/>
    <property type="match status" value="1"/>
</dbReference>
<dbReference type="PANTHER" id="PTHR34300:SF2">
    <property type="entry name" value="QUEUOSINE PRECURSOR TRANSPORTER-RELATED"/>
    <property type="match status" value="1"/>
</dbReference>
<feature type="transmembrane region" description="Helical" evidence="1">
    <location>
        <begin position="89"/>
        <end position="115"/>
    </location>
</feature>
<organism evidence="3 4">
    <name type="scientific">Dietzia lutea</name>
    <dbReference type="NCBI Taxonomy" id="546160"/>
    <lineage>
        <taxon>Bacteria</taxon>
        <taxon>Bacillati</taxon>
        <taxon>Actinomycetota</taxon>
        <taxon>Actinomycetes</taxon>
        <taxon>Mycobacteriales</taxon>
        <taxon>Dietziaceae</taxon>
        <taxon>Dietzia</taxon>
    </lineage>
</organism>
<dbReference type="AlphaFoldDB" id="A0A2S1R4E3"/>
<comment type="subcellular location">
    <subcellularLocation>
        <location evidence="1">Cell membrane</location>
        <topology evidence="1">Multi-pass membrane protein</topology>
    </subcellularLocation>
</comment>
<proteinExistence type="inferred from homology"/>
<evidence type="ECO:0000313" key="3">
    <source>
        <dbReference type="EMBL" id="AWH91170.1"/>
    </source>
</evidence>
<sequence>MTISSQTPEPRDPHGTGRPDGITPEPARSTQTPGPARTPTPDRNQPAFATVGSPYFGYLIALFVGVMLISNVTGTKGVLLFPGLSFQLGFLSVDGLVTDGAFLLFPLAYVLGDVISEVYGFRAMRQVVLSGFAVLALAALSFTATVYLPAAPFYENQDAFEAVAGVVPQFFLAGLAGYVVGELLNSYVLVWMKRRTGERSLWARLLGSTVVGQLADTMVFCTIAAPALGMALWSGDYWNYVVIGFVWKTLVEAVLLPVTYLVIAWIKKREPSYQAALSRSALSQSAA</sequence>
<dbReference type="PANTHER" id="PTHR34300">
    <property type="entry name" value="QUEUOSINE PRECURSOR TRANSPORTER-RELATED"/>
    <property type="match status" value="1"/>
</dbReference>
<gene>
    <name evidence="3" type="ORF">A6035_02180</name>
</gene>
<dbReference type="GO" id="GO:0005886">
    <property type="term" value="C:plasma membrane"/>
    <property type="evidence" value="ECO:0007669"/>
    <property type="project" value="UniProtKB-SubCell"/>
</dbReference>
<keyword evidence="1" id="KW-0472">Membrane</keyword>
<feature type="transmembrane region" description="Helical" evidence="1">
    <location>
        <begin position="47"/>
        <end position="69"/>
    </location>
</feature>
<feature type="transmembrane region" description="Helical" evidence="1">
    <location>
        <begin position="237"/>
        <end position="263"/>
    </location>
</feature>
<name>A0A2S1R4E3_9ACTN</name>